<keyword evidence="6" id="KW-1185">Reference proteome</keyword>
<dbReference type="PANTHER" id="PTHR46401">
    <property type="entry name" value="GLYCOSYLTRANSFERASE WBBK-RELATED"/>
    <property type="match status" value="1"/>
</dbReference>
<sequence>MSILFAPDYRQGSPYQRLLAEALTDLGWDIDFQSHYHRALPLARGVHGTPRAALLHLHWPEAYHRRVGDIWDEFRQQRFPLDLWLATRRVPLVLTAHNLQAHNSDGISRAFANMRAAVRRAHTVIAHSSAAARLISERMDIPHSQIAVIPHGDFSVLYPPPISRDEARRRLGLTAPRIALFFGMVEPYKGIEEIVSLWPTRSDVELVVAGRPSSPNYEATITAAIAGRSGITFRPGWLSDEELFLWLCAADVAVFNYRTILTSGAACLARSWGIPILIPERLQTVDLDEPSDRVFRFDEASLADQLDRALGMGSDFASAADWRSTTGWTSIAQHAARVYERVLDAALAGH</sequence>
<dbReference type="PANTHER" id="PTHR46401:SF2">
    <property type="entry name" value="GLYCOSYLTRANSFERASE WBBK-RELATED"/>
    <property type="match status" value="1"/>
</dbReference>
<feature type="domain" description="Glycosyltransferase subfamily 4-like N-terminal" evidence="2">
    <location>
        <begin position="19"/>
        <end position="152"/>
    </location>
</feature>
<dbReference type="SUPFAM" id="SSF53756">
    <property type="entry name" value="UDP-Glycosyltransferase/glycogen phosphorylase"/>
    <property type="match status" value="1"/>
</dbReference>
<comment type="caution">
    <text evidence="4">The sequence shown here is derived from an EMBL/GenBank/DDBJ whole genome shotgun (WGS) entry which is preliminary data.</text>
</comment>
<dbReference type="AlphaFoldDB" id="A0A6I4ULQ2"/>
<keyword evidence="1 4" id="KW-0808">Transferase</keyword>
<reference evidence="4 5" key="1">
    <citation type="submission" date="2019-12" db="EMBL/GenBank/DDBJ databases">
        <title>Genomic-based taxomic classification of the family Erythrobacteraceae.</title>
        <authorList>
            <person name="Xu L."/>
        </authorList>
    </citation>
    <scope>NUCLEOTIDE SEQUENCE [LARGE SCALE GENOMIC DNA]</scope>
    <source>
        <strain evidence="4 5">JCM 10282</strain>
    </source>
</reference>
<evidence type="ECO:0000259" key="2">
    <source>
        <dbReference type="Pfam" id="PF13439"/>
    </source>
</evidence>
<evidence type="ECO:0000313" key="6">
    <source>
        <dbReference type="Proteomes" id="UP000548685"/>
    </source>
</evidence>
<protein>
    <submittedName>
        <fullName evidence="3 4">Glycosyltransferase</fullName>
    </submittedName>
</protein>
<accession>A0A6I4ULQ2</accession>
<dbReference type="GO" id="GO:0016757">
    <property type="term" value="F:glycosyltransferase activity"/>
    <property type="evidence" value="ECO:0007669"/>
    <property type="project" value="UniProtKB-ARBA"/>
</dbReference>
<dbReference type="Pfam" id="PF13439">
    <property type="entry name" value="Glyco_transf_4"/>
    <property type="match status" value="1"/>
</dbReference>
<gene>
    <name evidence="3" type="ORF">FHS52_003213</name>
    <name evidence="4" type="ORF">GRI59_15190</name>
</gene>
<evidence type="ECO:0000256" key="1">
    <source>
        <dbReference type="ARBA" id="ARBA00022679"/>
    </source>
</evidence>
<dbReference type="GO" id="GO:0009103">
    <property type="term" value="P:lipopolysaccharide biosynthetic process"/>
    <property type="evidence" value="ECO:0007669"/>
    <property type="project" value="TreeGrafter"/>
</dbReference>
<dbReference type="Proteomes" id="UP000430021">
    <property type="component" value="Unassembled WGS sequence"/>
</dbReference>
<evidence type="ECO:0000313" key="5">
    <source>
        <dbReference type="Proteomes" id="UP000430021"/>
    </source>
</evidence>
<dbReference type="InterPro" id="IPR028098">
    <property type="entry name" value="Glyco_trans_4-like_N"/>
</dbReference>
<reference evidence="3 6" key="2">
    <citation type="submission" date="2020-08" db="EMBL/GenBank/DDBJ databases">
        <title>Genomic Encyclopedia of Type Strains, Phase IV (KMG-IV): sequencing the most valuable type-strain genomes for metagenomic binning, comparative biology and taxonomic classification.</title>
        <authorList>
            <person name="Goeker M."/>
        </authorList>
    </citation>
    <scope>NUCLEOTIDE SEQUENCE [LARGE SCALE GENOMIC DNA]</scope>
    <source>
        <strain evidence="3 6">DSM 8510</strain>
    </source>
</reference>
<dbReference type="OrthoDB" id="9790710at2"/>
<proteinExistence type="predicted"/>
<evidence type="ECO:0000313" key="4">
    <source>
        <dbReference type="EMBL" id="MXP39951.1"/>
    </source>
</evidence>
<dbReference type="RefSeq" id="WP_160762104.1">
    <property type="nucleotide sequence ID" value="NZ_BAAADZ010000003.1"/>
</dbReference>
<organism evidence="4 5">
    <name type="scientific">Erythrobacter ramosus</name>
    <dbReference type="NCBI Taxonomy" id="35811"/>
    <lineage>
        <taxon>Bacteria</taxon>
        <taxon>Pseudomonadati</taxon>
        <taxon>Pseudomonadota</taxon>
        <taxon>Alphaproteobacteria</taxon>
        <taxon>Sphingomonadales</taxon>
        <taxon>Erythrobacteraceae</taxon>
        <taxon>Erythrobacter/Porphyrobacter group</taxon>
        <taxon>Erythrobacter</taxon>
    </lineage>
</organism>
<dbReference type="EMBL" id="WTYB01000006">
    <property type="protein sequence ID" value="MXP39951.1"/>
    <property type="molecule type" value="Genomic_DNA"/>
</dbReference>
<dbReference type="EMBL" id="JACICE010000006">
    <property type="protein sequence ID" value="MBB3777216.1"/>
    <property type="molecule type" value="Genomic_DNA"/>
</dbReference>
<dbReference type="Proteomes" id="UP000548685">
    <property type="component" value="Unassembled WGS sequence"/>
</dbReference>
<dbReference type="Gene3D" id="3.40.50.2000">
    <property type="entry name" value="Glycogen Phosphorylase B"/>
    <property type="match status" value="2"/>
</dbReference>
<name>A0A6I4ULQ2_9SPHN</name>
<evidence type="ECO:0000313" key="3">
    <source>
        <dbReference type="EMBL" id="MBB3777216.1"/>
    </source>
</evidence>